<evidence type="ECO:0000313" key="2">
    <source>
        <dbReference type="Proteomes" id="UP000298774"/>
    </source>
</evidence>
<dbReference type="AlphaFoldDB" id="A0A0P0EQG2"/>
<dbReference type="Proteomes" id="UP000298774">
    <property type="component" value="Plasmid p2"/>
</dbReference>
<protein>
    <recommendedName>
        <fullName evidence="3">PBP domain-containing protein</fullName>
    </recommendedName>
</protein>
<keyword evidence="1" id="KW-0614">Plasmid</keyword>
<dbReference type="EMBL" id="CP032341">
    <property type="protein sequence ID" value="QCO12324.1"/>
    <property type="molecule type" value="Genomic_DNA"/>
</dbReference>
<organism evidence="1 2">
    <name type="scientific">Azospirillum brasilense</name>
    <dbReference type="NCBI Taxonomy" id="192"/>
    <lineage>
        <taxon>Bacteria</taxon>
        <taxon>Pseudomonadati</taxon>
        <taxon>Pseudomonadota</taxon>
        <taxon>Alphaproteobacteria</taxon>
        <taxon>Rhodospirillales</taxon>
        <taxon>Azospirillaceae</taxon>
        <taxon>Azospirillum</taxon>
    </lineage>
</organism>
<proteinExistence type="predicted"/>
<reference evidence="1 2" key="1">
    <citation type="submission" date="2018-09" db="EMBL/GenBank/DDBJ databases">
        <title>Whole genome based analysis of evolution and adaptive divergence in Indian and Brazilian strains of Azospirillum brasilense.</title>
        <authorList>
            <person name="Singh C."/>
            <person name="Tripathi A.K."/>
        </authorList>
    </citation>
    <scope>NUCLEOTIDE SEQUENCE [LARGE SCALE GENOMIC DNA]</scope>
    <source>
        <strain evidence="1 2">MTCC4038</strain>
        <plasmid evidence="1 2">p2</plasmid>
    </source>
</reference>
<name>A0A0P0EQG2_AZOBR</name>
<gene>
    <name evidence="1" type="ORF">D3868_25270</name>
</gene>
<dbReference type="SUPFAM" id="SSF53850">
    <property type="entry name" value="Periplasmic binding protein-like II"/>
    <property type="match status" value="1"/>
</dbReference>
<sequence>MSVATTSGADGAAPCEGYGGDNRVPSLSKGLAIVAVAAALAGCQFPGFQSPQQTATLPPPTVPKPPPEERGIWIVGSPSMRGAVGTAASRFNSTPDTQPRLVAEGTNSGFRSFCAGVGLEHPDMVVSDRRIGAEEQKRCRAKGITMTEYELGPKQFVYVKDAHMMTIPGVRDFTDSWGVKGKPVRGA</sequence>
<dbReference type="Gene3D" id="3.40.190.10">
    <property type="entry name" value="Periplasmic binding protein-like II"/>
    <property type="match status" value="1"/>
</dbReference>
<evidence type="ECO:0000313" key="1">
    <source>
        <dbReference type="EMBL" id="QCO12324.1"/>
    </source>
</evidence>
<evidence type="ECO:0008006" key="3">
    <source>
        <dbReference type="Google" id="ProtNLM"/>
    </source>
</evidence>
<dbReference type="KEGG" id="abf:AMK58_22670"/>
<accession>A0A0P0EQG2</accession>
<geneLocation type="plasmid" evidence="1 2">
    <name>p2</name>
</geneLocation>